<accession>A0ABW2QCD7</accession>
<protein>
    <submittedName>
        <fullName evidence="1">TIGR03089 family protein</fullName>
    </submittedName>
</protein>
<evidence type="ECO:0000313" key="1">
    <source>
        <dbReference type="EMBL" id="MFC7405068.1"/>
    </source>
</evidence>
<dbReference type="SUPFAM" id="SSF56801">
    <property type="entry name" value="Acetyl-CoA synthetase-like"/>
    <property type="match status" value="1"/>
</dbReference>
<name>A0ABW2QCD7_9MICO</name>
<dbReference type="EMBL" id="JBHTCQ010000001">
    <property type="protein sequence ID" value="MFC7405068.1"/>
    <property type="molecule type" value="Genomic_DNA"/>
</dbReference>
<dbReference type="NCBIfam" id="TIGR03089">
    <property type="entry name" value="TIGR03089 family protein"/>
    <property type="match status" value="1"/>
</dbReference>
<proteinExistence type="predicted"/>
<keyword evidence="2" id="KW-1185">Reference proteome</keyword>
<gene>
    <name evidence="1" type="ORF">ACFQQL_08090</name>
</gene>
<evidence type="ECO:0000313" key="2">
    <source>
        <dbReference type="Proteomes" id="UP001596455"/>
    </source>
</evidence>
<comment type="caution">
    <text evidence="1">The sequence shown here is derived from an EMBL/GenBank/DDBJ whole genome shotgun (WGS) entry which is preliminary data.</text>
</comment>
<dbReference type="Proteomes" id="UP001596455">
    <property type="component" value="Unassembled WGS sequence"/>
</dbReference>
<organism evidence="1 2">
    <name type="scientific">Georgenia alba</name>
    <dbReference type="NCBI Taxonomy" id="2233858"/>
    <lineage>
        <taxon>Bacteria</taxon>
        <taxon>Bacillati</taxon>
        <taxon>Actinomycetota</taxon>
        <taxon>Actinomycetes</taxon>
        <taxon>Micrococcales</taxon>
        <taxon>Bogoriellaceae</taxon>
        <taxon>Georgenia</taxon>
    </lineage>
</organism>
<sequence>MAPPDTLPGRLLASFAAAGTLPRLTWYAAGPDGDERVELSGRVLANWVTKAANLLVTEADSGPGTAVVLDLPVHWRTVVWALASWTTGARLAVVPDDAADVVVTAAPEAAPDADLLLAVPLPALAMSWDGPVLPPGAVDAAAETLGQADVLGPVRTPAGEDPAWGEVTFDTLGAWAGDGSHGRALLTPEDVTTLLRQALAVWLAGGSVVLVPPGADRGLLDRVSADERVDHRVDAAE</sequence>
<reference evidence="2" key="1">
    <citation type="journal article" date="2019" name="Int. J. Syst. Evol. Microbiol.">
        <title>The Global Catalogue of Microorganisms (GCM) 10K type strain sequencing project: providing services to taxonomists for standard genome sequencing and annotation.</title>
        <authorList>
            <consortium name="The Broad Institute Genomics Platform"/>
            <consortium name="The Broad Institute Genome Sequencing Center for Infectious Disease"/>
            <person name="Wu L."/>
            <person name="Ma J."/>
        </authorList>
    </citation>
    <scope>NUCLEOTIDE SEQUENCE [LARGE SCALE GENOMIC DNA]</scope>
    <source>
        <strain evidence="2">JCM 1490</strain>
    </source>
</reference>
<dbReference type="InterPro" id="IPR017523">
    <property type="entry name" value="Rv3268"/>
</dbReference>
<dbReference type="RefSeq" id="WP_382393061.1">
    <property type="nucleotide sequence ID" value="NZ_JBHTCQ010000001.1"/>
</dbReference>